<evidence type="ECO:0000256" key="7">
    <source>
        <dbReference type="ARBA" id="ARBA00038075"/>
    </source>
</evidence>
<feature type="transmembrane region" description="Helical" evidence="9">
    <location>
        <begin position="363"/>
        <end position="385"/>
    </location>
</feature>
<dbReference type="InterPro" id="IPR020846">
    <property type="entry name" value="MFS_dom"/>
</dbReference>
<protein>
    <recommendedName>
        <fullName evidence="8">Multidrug efflux pump Tap</fullName>
    </recommendedName>
</protein>
<evidence type="ECO:0000256" key="3">
    <source>
        <dbReference type="ARBA" id="ARBA00022475"/>
    </source>
</evidence>
<organism evidence="11 12">
    <name type="scientific">Microterricola gilva</name>
    <dbReference type="NCBI Taxonomy" id="393267"/>
    <lineage>
        <taxon>Bacteria</taxon>
        <taxon>Bacillati</taxon>
        <taxon>Actinomycetota</taxon>
        <taxon>Actinomycetes</taxon>
        <taxon>Micrococcales</taxon>
        <taxon>Microbacteriaceae</taxon>
        <taxon>Microterricola</taxon>
    </lineage>
</organism>
<dbReference type="GO" id="GO:0022857">
    <property type="term" value="F:transmembrane transporter activity"/>
    <property type="evidence" value="ECO:0007669"/>
    <property type="project" value="InterPro"/>
</dbReference>
<keyword evidence="4 9" id="KW-0812">Transmembrane</keyword>
<reference evidence="11 12" key="1">
    <citation type="submission" date="2019-02" db="EMBL/GenBank/DDBJ databases">
        <title>Sequencing the genomes of 1000 actinobacteria strains.</title>
        <authorList>
            <person name="Klenk H.-P."/>
        </authorList>
    </citation>
    <scope>NUCLEOTIDE SEQUENCE [LARGE SCALE GENOMIC DNA]</scope>
    <source>
        <strain evidence="11 12">DSM 18319</strain>
    </source>
</reference>
<feature type="transmembrane region" description="Helical" evidence="9">
    <location>
        <begin position="51"/>
        <end position="75"/>
    </location>
</feature>
<dbReference type="PROSITE" id="PS50850">
    <property type="entry name" value="MFS"/>
    <property type="match status" value="1"/>
</dbReference>
<dbReference type="PANTHER" id="PTHR23513:SF9">
    <property type="entry name" value="ENTEROBACTIN EXPORTER ENTS"/>
    <property type="match status" value="1"/>
</dbReference>
<dbReference type="Gene3D" id="1.20.1250.20">
    <property type="entry name" value="MFS general substrate transporter like domains"/>
    <property type="match status" value="1"/>
</dbReference>
<feature type="transmembrane region" description="Helical" evidence="9">
    <location>
        <begin position="165"/>
        <end position="198"/>
    </location>
</feature>
<evidence type="ECO:0000256" key="8">
    <source>
        <dbReference type="ARBA" id="ARBA00040914"/>
    </source>
</evidence>
<comment type="subcellular location">
    <subcellularLocation>
        <location evidence="1">Cell inner membrane</location>
        <topology evidence="1">Multi-pass membrane protein</topology>
    </subcellularLocation>
</comment>
<comment type="caution">
    <text evidence="11">The sequence shown here is derived from an EMBL/GenBank/DDBJ whole genome shotgun (WGS) entry which is preliminary data.</text>
</comment>
<keyword evidence="3" id="KW-1003">Cell membrane</keyword>
<dbReference type="OrthoDB" id="9793136at2"/>
<evidence type="ECO:0000256" key="2">
    <source>
        <dbReference type="ARBA" id="ARBA00022448"/>
    </source>
</evidence>
<dbReference type="GO" id="GO:0005886">
    <property type="term" value="C:plasma membrane"/>
    <property type="evidence" value="ECO:0007669"/>
    <property type="project" value="UniProtKB-SubCell"/>
</dbReference>
<dbReference type="Proteomes" id="UP000291483">
    <property type="component" value="Unassembled WGS sequence"/>
</dbReference>
<dbReference type="RefSeq" id="WP_130506544.1">
    <property type="nucleotide sequence ID" value="NZ_SHLC01000001.1"/>
</dbReference>
<keyword evidence="12" id="KW-1185">Reference proteome</keyword>
<evidence type="ECO:0000256" key="1">
    <source>
        <dbReference type="ARBA" id="ARBA00004429"/>
    </source>
</evidence>
<evidence type="ECO:0000313" key="12">
    <source>
        <dbReference type="Proteomes" id="UP000291483"/>
    </source>
</evidence>
<gene>
    <name evidence="11" type="ORF">EV379_2684</name>
</gene>
<accession>A0A4Q8ANU5</accession>
<feature type="domain" description="Major facilitator superfamily (MFS) profile" evidence="10">
    <location>
        <begin position="17"/>
        <end position="413"/>
    </location>
</feature>
<keyword evidence="2" id="KW-0813">Transport</keyword>
<evidence type="ECO:0000313" key="11">
    <source>
        <dbReference type="EMBL" id="RZU66330.1"/>
    </source>
</evidence>
<evidence type="ECO:0000256" key="9">
    <source>
        <dbReference type="SAM" id="Phobius"/>
    </source>
</evidence>
<dbReference type="CDD" id="cd06173">
    <property type="entry name" value="MFS_MefA_like"/>
    <property type="match status" value="1"/>
</dbReference>
<sequence>MPSRAPERGRRLAGRLPLLGLLAAAFVSRAGNAITAIAVPLYVFSDTGSALATGVAGVFATVPVVIGGALGGALIDRVGYRVSSITADLASGVTVLALPILAATGTLHFGVLLLLVFLSGLLDTPGDTAKTVMLPELATRAGTPLARAAGAQSAVQRSASMVGAAVAGVLIGVLGAPGALCVNAATFAVSALLIAVFIPRMPRLASRAEQPAESTGYWRGFAEGLRWLWTNPLVRGIVLLVMVTNAIDTAGLTVLFPVYAAERLGSASALGFMVACFAGGALLGAVLFAAVGHRASGRGLFVLFFVLAGVPPYLAMAFEVPLPVLLAVLAFSGLAAGGINPMMSTALFGLIPEPMRARVFGAMSAGVSAAMPIGAFLGGASIAAFGLGPTLLGAAGVYAVATLTPLFGRSWRGLGDAGRQEAGVGDAEGELGAALGTEPGVSVGK</sequence>
<feature type="transmembrane region" description="Helical" evidence="9">
    <location>
        <begin position="96"/>
        <end position="118"/>
    </location>
</feature>
<dbReference type="AlphaFoldDB" id="A0A4Q8ANU5"/>
<proteinExistence type="inferred from homology"/>
<evidence type="ECO:0000256" key="6">
    <source>
        <dbReference type="ARBA" id="ARBA00023136"/>
    </source>
</evidence>
<dbReference type="EMBL" id="SHLC01000001">
    <property type="protein sequence ID" value="RZU66330.1"/>
    <property type="molecule type" value="Genomic_DNA"/>
</dbReference>
<feature type="transmembrane region" description="Helical" evidence="9">
    <location>
        <begin position="324"/>
        <end position="351"/>
    </location>
</feature>
<dbReference type="SUPFAM" id="SSF103473">
    <property type="entry name" value="MFS general substrate transporter"/>
    <property type="match status" value="1"/>
</dbReference>
<evidence type="ECO:0000256" key="4">
    <source>
        <dbReference type="ARBA" id="ARBA00022692"/>
    </source>
</evidence>
<dbReference type="InterPro" id="IPR011701">
    <property type="entry name" value="MFS"/>
</dbReference>
<feature type="transmembrane region" description="Helical" evidence="9">
    <location>
        <begin position="391"/>
        <end position="408"/>
    </location>
</feature>
<feature type="transmembrane region" description="Helical" evidence="9">
    <location>
        <begin position="267"/>
        <end position="288"/>
    </location>
</feature>
<name>A0A4Q8ANU5_9MICO</name>
<feature type="transmembrane region" description="Helical" evidence="9">
    <location>
        <begin position="236"/>
        <end position="261"/>
    </location>
</feature>
<dbReference type="InterPro" id="IPR036259">
    <property type="entry name" value="MFS_trans_sf"/>
</dbReference>
<feature type="transmembrane region" description="Helical" evidence="9">
    <location>
        <begin position="300"/>
        <end position="318"/>
    </location>
</feature>
<dbReference type="Pfam" id="PF07690">
    <property type="entry name" value="MFS_1"/>
    <property type="match status" value="1"/>
</dbReference>
<evidence type="ECO:0000259" key="10">
    <source>
        <dbReference type="PROSITE" id="PS50850"/>
    </source>
</evidence>
<keyword evidence="5 9" id="KW-1133">Transmembrane helix</keyword>
<comment type="similarity">
    <text evidence="7">Belongs to the major facilitator superfamily. Drug:H(+) antiporter-3 (DHA3) (TC 2.A.1.21) family.</text>
</comment>
<evidence type="ECO:0000256" key="5">
    <source>
        <dbReference type="ARBA" id="ARBA00022989"/>
    </source>
</evidence>
<dbReference type="PANTHER" id="PTHR23513">
    <property type="entry name" value="INTEGRAL MEMBRANE EFFLUX PROTEIN-RELATED"/>
    <property type="match status" value="1"/>
</dbReference>
<keyword evidence="6 9" id="KW-0472">Membrane</keyword>